<dbReference type="AlphaFoldDB" id="A0A0G1QFF5"/>
<organism evidence="2 3">
    <name type="scientific">Berkelbacteria bacterium GW2011_GWA2_46_7</name>
    <dbReference type="NCBI Taxonomy" id="1618335"/>
    <lineage>
        <taxon>Bacteria</taxon>
        <taxon>Candidatus Berkelbacteria</taxon>
    </lineage>
</organism>
<protein>
    <submittedName>
        <fullName evidence="2">Uncharacterized protein</fullName>
    </submittedName>
</protein>
<dbReference type="EMBL" id="LCMV01000021">
    <property type="protein sequence ID" value="KKU43582.1"/>
    <property type="molecule type" value="Genomic_DNA"/>
</dbReference>
<feature type="compositionally biased region" description="Low complexity" evidence="1">
    <location>
        <begin position="138"/>
        <end position="149"/>
    </location>
</feature>
<gene>
    <name evidence="2" type="ORF">UX60_C0021G0001</name>
</gene>
<proteinExistence type="predicted"/>
<feature type="compositionally biased region" description="Polar residues" evidence="1">
    <location>
        <begin position="103"/>
        <end position="134"/>
    </location>
</feature>
<evidence type="ECO:0000256" key="1">
    <source>
        <dbReference type="SAM" id="MobiDB-lite"/>
    </source>
</evidence>
<comment type="caution">
    <text evidence="2">The sequence shown here is derived from an EMBL/GenBank/DDBJ whole genome shotgun (WGS) entry which is preliminary data.</text>
</comment>
<evidence type="ECO:0000313" key="2">
    <source>
        <dbReference type="EMBL" id="KKU43582.1"/>
    </source>
</evidence>
<dbReference type="Proteomes" id="UP000034487">
    <property type="component" value="Unassembled WGS sequence"/>
</dbReference>
<evidence type="ECO:0000313" key="3">
    <source>
        <dbReference type="Proteomes" id="UP000034487"/>
    </source>
</evidence>
<name>A0A0G1QFF5_9BACT</name>
<reference evidence="2 3" key="1">
    <citation type="journal article" date="2015" name="Nature">
        <title>rRNA introns, odd ribosomes, and small enigmatic genomes across a large radiation of phyla.</title>
        <authorList>
            <person name="Brown C.T."/>
            <person name="Hug L.A."/>
            <person name="Thomas B.C."/>
            <person name="Sharon I."/>
            <person name="Castelle C.J."/>
            <person name="Singh A."/>
            <person name="Wilkins M.J."/>
            <person name="Williams K.H."/>
            <person name="Banfield J.F."/>
        </authorList>
    </citation>
    <scope>NUCLEOTIDE SEQUENCE [LARGE SCALE GENOMIC DNA]</scope>
</reference>
<sequence length="253" mass="25879">IKVLRAKGVAGLSNIYVDSLIAGNGGNAIANPGNGGDSSKCDIPGGLAGAGGASAGAGGIAKLEYPLEVKDLSDAADLDGVDGKPTVNDANSGKDGPPCPIPSTDSTDNSTKSPDTVTPAPSSNTPSTKQNDNKQLAPPSSSTPTEPLPLGYFEFLDQQYERTATLPSGAKVHIIVASTLGNPDMRTKMPIQLEFIVDGQVIWTGTIQGDPNLTCRGADGCSMDGPVIDPSWVKKKLKATGKNGEILATYSEN</sequence>
<feature type="region of interest" description="Disordered" evidence="1">
    <location>
        <begin position="76"/>
        <end position="149"/>
    </location>
</feature>
<feature type="non-terminal residue" evidence="2">
    <location>
        <position position="1"/>
    </location>
</feature>
<accession>A0A0G1QFF5</accession>